<feature type="compositionally biased region" description="Basic and acidic residues" evidence="1">
    <location>
        <begin position="63"/>
        <end position="72"/>
    </location>
</feature>
<organism evidence="2 3">
    <name type="scientific">Jeotgalibacillus soli</name>
    <dbReference type="NCBI Taxonomy" id="889306"/>
    <lineage>
        <taxon>Bacteria</taxon>
        <taxon>Bacillati</taxon>
        <taxon>Bacillota</taxon>
        <taxon>Bacilli</taxon>
        <taxon>Bacillales</taxon>
        <taxon>Caryophanaceae</taxon>
        <taxon>Jeotgalibacillus</taxon>
    </lineage>
</organism>
<dbReference type="PATRIC" id="fig|889306.3.peg.2902"/>
<dbReference type="OrthoDB" id="2454814at2"/>
<evidence type="ECO:0000313" key="2">
    <source>
        <dbReference type="EMBL" id="KIL45345.1"/>
    </source>
</evidence>
<keyword evidence="3" id="KW-1185">Reference proteome</keyword>
<protein>
    <submittedName>
        <fullName evidence="2">Uncharacterized protein</fullName>
    </submittedName>
</protein>
<reference evidence="2 3" key="1">
    <citation type="submission" date="2015-01" db="EMBL/GenBank/DDBJ databases">
        <title>Genome sequencing of Jeotgalibacillus soli.</title>
        <authorList>
            <person name="Goh K.M."/>
            <person name="Chan K.-G."/>
            <person name="Yaakop A.S."/>
            <person name="Ee R."/>
            <person name="Gan H.M."/>
            <person name="Chan C.S."/>
        </authorList>
    </citation>
    <scope>NUCLEOTIDE SEQUENCE [LARGE SCALE GENOMIC DNA]</scope>
    <source>
        <strain evidence="2 3">P9</strain>
    </source>
</reference>
<dbReference type="RefSeq" id="WP_041089670.1">
    <property type="nucleotide sequence ID" value="NZ_JXRP01000018.1"/>
</dbReference>
<accession>A0A0C2R508</accession>
<feature type="compositionally biased region" description="Basic and acidic residues" evidence="1">
    <location>
        <begin position="1"/>
        <end position="28"/>
    </location>
</feature>
<dbReference type="STRING" id="889306.KP78_28890"/>
<feature type="region of interest" description="Disordered" evidence="1">
    <location>
        <begin position="1"/>
        <end position="72"/>
    </location>
</feature>
<dbReference type="AlphaFoldDB" id="A0A0C2R508"/>
<proteinExistence type="predicted"/>
<evidence type="ECO:0000256" key="1">
    <source>
        <dbReference type="SAM" id="MobiDB-lite"/>
    </source>
</evidence>
<feature type="compositionally biased region" description="Basic and acidic residues" evidence="1">
    <location>
        <begin position="41"/>
        <end position="52"/>
    </location>
</feature>
<dbReference type="EMBL" id="JXRP01000018">
    <property type="protein sequence ID" value="KIL45345.1"/>
    <property type="molecule type" value="Genomic_DNA"/>
</dbReference>
<name>A0A0C2R508_9BACL</name>
<sequence>MKNKKNSQEKWMDQPDEYKSSNESILDKFEDEQMTDPIPLEELKQQAQDEKNKRHTKSSSSSEKYDRRNEGL</sequence>
<gene>
    <name evidence="2" type="ORF">KP78_28890</name>
</gene>
<evidence type="ECO:0000313" key="3">
    <source>
        <dbReference type="Proteomes" id="UP000031938"/>
    </source>
</evidence>
<dbReference type="Proteomes" id="UP000031938">
    <property type="component" value="Unassembled WGS sequence"/>
</dbReference>
<comment type="caution">
    <text evidence="2">The sequence shown here is derived from an EMBL/GenBank/DDBJ whole genome shotgun (WGS) entry which is preliminary data.</text>
</comment>